<evidence type="ECO:0000313" key="2">
    <source>
        <dbReference type="Proteomes" id="UP000427906"/>
    </source>
</evidence>
<accession>A0A5K7YME5</accession>
<proteinExistence type="predicted"/>
<dbReference type="AlphaFoldDB" id="A0A5K7YME5"/>
<dbReference type="RefSeq" id="WP_155316231.1">
    <property type="nucleotide sequence ID" value="NZ_AP021874.1"/>
</dbReference>
<gene>
    <name evidence="1" type="ORF">DSCA_19610</name>
</gene>
<keyword evidence="2" id="KW-1185">Reference proteome</keyword>
<organism evidence="1 2">
    <name type="scientific">Desulfosarcina alkanivorans</name>
    <dbReference type="NCBI Taxonomy" id="571177"/>
    <lineage>
        <taxon>Bacteria</taxon>
        <taxon>Pseudomonadati</taxon>
        <taxon>Thermodesulfobacteriota</taxon>
        <taxon>Desulfobacteria</taxon>
        <taxon>Desulfobacterales</taxon>
        <taxon>Desulfosarcinaceae</taxon>
        <taxon>Desulfosarcina</taxon>
    </lineage>
</organism>
<evidence type="ECO:0000313" key="1">
    <source>
        <dbReference type="EMBL" id="BBO68031.1"/>
    </source>
</evidence>
<reference evidence="1 2" key="1">
    <citation type="submission" date="2019-11" db="EMBL/GenBank/DDBJ databases">
        <title>Comparative genomics of hydrocarbon-degrading Desulfosarcina strains.</title>
        <authorList>
            <person name="Watanabe M."/>
            <person name="Kojima H."/>
            <person name="Fukui M."/>
        </authorList>
    </citation>
    <scope>NUCLEOTIDE SEQUENCE [LARGE SCALE GENOMIC DNA]</scope>
    <source>
        <strain evidence="1 2">PL12</strain>
    </source>
</reference>
<dbReference type="KEGG" id="dalk:DSCA_19610"/>
<sequence>MEVYLGKDSDSDENDAFTMEEANRVANVLLGGSAGMPVYGYTGSLGDDDLR</sequence>
<name>A0A5K7YME5_9BACT</name>
<protein>
    <submittedName>
        <fullName evidence="1">Uncharacterized protein</fullName>
    </submittedName>
</protein>
<dbReference type="Proteomes" id="UP000427906">
    <property type="component" value="Chromosome"/>
</dbReference>
<dbReference type="EMBL" id="AP021874">
    <property type="protein sequence ID" value="BBO68031.1"/>
    <property type="molecule type" value="Genomic_DNA"/>
</dbReference>